<dbReference type="EMBL" id="OBDO01000007">
    <property type="protein sequence ID" value="SNX97543.1"/>
    <property type="molecule type" value="Genomic_DNA"/>
</dbReference>
<keyword evidence="4" id="KW-1185">Reference proteome</keyword>
<feature type="region of interest" description="Disordered" evidence="1">
    <location>
        <begin position="50"/>
        <end position="81"/>
    </location>
</feature>
<gene>
    <name evidence="3" type="ORF">SAMN06893097_107187</name>
</gene>
<reference evidence="3 4" key="1">
    <citation type="submission" date="2017-09" db="EMBL/GenBank/DDBJ databases">
        <authorList>
            <person name="Ehlers B."/>
            <person name="Leendertz F.H."/>
        </authorList>
    </citation>
    <scope>NUCLEOTIDE SEQUENCE [LARGE SCALE GENOMIC DNA]</scope>
    <source>
        <strain evidence="3 4">DSM 46844</strain>
    </source>
</reference>
<feature type="domain" description="PepSY" evidence="2">
    <location>
        <begin position="82"/>
        <end position="140"/>
    </location>
</feature>
<evidence type="ECO:0000313" key="3">
    <source>
        <dbReference type="EMBL" id="SNX97543.1"/>
    </source>
</evidence>
<evidence type="ECO:0000313" key="4">
    <source>
        <dbReference type="Proteomes" id="UP000219514"/>
    </source>
</evidence>
<dbReference type="OrthoDB" id="9888291at2"/>
<evidence type="ECO:0000256" key="1">
    <source>
        <dbReference type="SAM" id="MobiDB-lite"/>
    </source>
</evidence>
<evidence type="ECO:0000259" key="2">
    <source>
        <dbReference type="Pfam" id="PF03413"/>
    </source>
</evidence>
<proteinExistence type="predicted"/>
<protein>
    <recommendedName>
        <fullName evidence="2">PepSY domain-containing protein</fullName>
    </recommendedName>
</protein>
<sequence>MRRPSAPSRRVIGFAAAIAVCAGIGFGAYTLGSAGADSSYLPRVASVTTTPVAPADPAAPAGPEVPGGPGTTPPAGTPLTTPLTLEQAKEVALQVAPPGRVVEVDEDLEPTGSRYDVTVLHDNYTATEVEVDTVTGQVTSIATDDDWDGS</sequence>
<name>A0A285EFA3_9ACTN</name>
<dbReference type="Gene3D" id="3.10.450.40">
    <property type="match status" value="1"/>
</dbReference>
<dbReference type="AlphaFoldDB" id="A0A285EFA3"/>
<dbReference type="InterPro" id="IPR025711">
    <property type="entry name" value="PepSY"/>
</dbReference>
<organism evidence="3 4">
    <name type="scientific">Geodermatophilus sabuli</name>
    <dbReference type="NCBI Taxonomy" id="1564158"/>
    <lineage>
        <taxon>Bacteria</taxon>
        <taxon>Bacillati</taxon>
        <taxon>Actinomycetota</taxon>
        <taxon>Actinomycetes</taxon>
        <taxon>Geodermatophilales</taxon>
        <taxon>Geodermatophilaceae</taxon>
        <taxon>Geodermatophilus</taxon>
    </lineage>
</organism>
<dbReference type="Proteomes" id="UP000219514">
    <property type="component" value="Unassembled WGS sequence"/>
</dbReference>
<feature type="compositionally biased region" description="Low complexity" evidence="1">
    <location>
        <begin position="50"/>
        <end position="64"/>
    </location>
</feature>
<dbReference type="RefSeq" id="WP_097207496.1">
    <property type="nucleotide sequence ID" value="NZ_JACHXB010000006.1"/>
</dbReference>
<dbReference type="Pfam" id="PF03413">
    <property type="entry name" value="PepSY"/>
    <property type="match status" value="1"/>
</dbReference>
<accession>A0A285EFA3</accession>